<evidence type="ECO:0000313" key="2">
    <source>
        <dbReference type="EMBL" id="GAI60835.1"/>
    </source>
</evidence>
<accession>X1RCF7</accession>
<keyword evidence="1" id="KW-0812">Transmembrane</keyword>
<protein>
    <submittedName>
        <fullName evidence="2">Uncharacterized protein</fullName>
    </submittedName>
</protein>
<organism evidence="2">
    <name type="scientific">marine sediment metagenome</name>
    <dbReference type="NCBI Taxonomy" id="412755"/>
    <lineage>
        <taxon>unclassified sequences</taxon>
        <taxon>metagenomes</taxon>
        <taxon>ecological metagenomes</taxon>
    </lineage>
</organism>
<keyword evidence="1" id="KW-0472">Membrane</keyword>
<proteinExistence type="predicted"/>
<feature type="transmembrane region" description="Helical" evidence="1">
    <location>
        <begin position="12"/>
        <end position="30"/>
    </location>
</feature>
<keyword evidence="1" id="KW-1133">Transmembrane helix</keyword>
<gene>
    <name evidence="2" type="ORF">S12H4_07676</name>
</gene>
<dbReference type="AlphaFoldDB" id="X1RCF7"/>
<reference evidence="2" key="1">
    <citation type="journal article" date="2014" name="Front. Microbiol.">
        <title>High frequency of phylogenetically diverse reductive dehalogenase-homologous genes in deep subseafloor sedimentary metagenomes.</title>
        <authorList>
            <person name="Kawai M."/>
            <person name="Futagami T."/>
            <person name="Toyoda A."/>
            <person name="Takaki Y."/>
            <person name="Nishi S."/>
            <person name="Hori S."/>
            <person name="Arai W."/>
            <person name="Tsubouchi T."/>
            <person name="Morono Y."/>
            <person name="Uchiyama I."/>
            <person name="Ito T."/>
            <person name="Fujiyama A."/>
            <person name="Inagaki F."/>
            <person name="Takami H."/>
        </authorList>
    </citation>
    <scope>NUCLEOTIDE SEQUENCE</scope>
    <source>
        <strain evidence="2">Expedition CK06-06</strain>
    </source>
</reference>
<sequence>MIAQFFIVFKDYLIEVLPFLAVGFFLSGLIHEFVPTEWV</sequence>
<evidence type="ECO:0000256" key="1">
    <source>
        <dbReference type="SAM" id="Phobius"/>
    </source>
</evidence>
<comment type="caution">
    <text evidence="2">The sequence shown here is derived from an EMBL/GenBank/DDBJ whole genome shotgun (WGS) entry which is preliminary data.</text>
</comment>
<dbReference type="EMBL" id="BARW01002864">
    <property type="protein sequence ID" value="GAI60835.1"/>
    <property type="molecule type" value="Genomic_DNA"/>
</dbReference>
<name>X1RCF7_9ZZZZ</name>